<accession>A0ABW7Z8I6</accession>
<dbReference type="InterPro" id="IPR014043">
    <property type="entry name" value="Acyl_transferase_dom"/>
</dbReference>
<evidence type="ECO:0000313" key="6">
    <source>
        <dbReference type="EMBL" id="MFI6504488.1"/>
    </source>
</evidence>
<dbReference type="SMART" id="SM00827">
    <property type="entry name" value="PKS_AT"/>
    <property type="match status" value="1"/>
</dbReference>
<dbReference type="Gene3D" id="1.10.1200.10">
    <property type="entry name" value="ACP-like"/>
    <property type="match status" value="1"/>
</dbReference>
<keyword evidence="3" id="KW-0808">Transferase</keyword>
<evidence type="ECO:0000259" key="4">
    <source>
        <dbReference type="PROSITE" id="PS50075"/>
    </source>
</evidence>
<evidence type="ECO:0000256" key="3">
    <source>
        <dbReference type="ARBA" id="ARBA00022679"/>
    </source>
</evidence>
<dbReference type="InterPro" id="IPR016039">
    <property type="entry name" value="Thiolase-like"/>
</dbReference>
<organism evidence="6 7">
    <name type="scientific">Nonomuraea typhae</name>
    <dbReference type="NCBI Taxonomy" id="2603600"/>
    <lineage>
        <taxon>Bacteria</taxon>
        <taxon>Bacillati</taxon>
        <taxon>Actinomycetota</taxon>
        <taxon>Actinomycetes</taxon>
        <taxon>Streptosporangiales</taxon>
        <taxon>Streptosporangiaceae</taxon>
        <taxon>Nonomuraea</taxon>
    </lineage>
</organism>
<dbReference type="InterPro" id="IPR050091">
    <property type="entry name" value="PKS_NRPS_Biosynth_Enz"/>
</dbReference>
<dbReference type="Pfam" id="PF00698">
    <property type="entry name" value="Acyl_transf_1"/>
    <property type="match status" value="1"/>
</dbReference>
<dbReference type="SMART" id="SM00825">
    <property type="entry name" value="PKS_KS"/>
    <property type="match status" value="1"/>
</dbReference>
<dbReference type="Pfam" id="PF00109">
    <property type="entry name" value="ketoacyl-synt"/>
    <property type="match status" value="1"/>
</dbReference>
<dbReference type="RefSeq" id="WP_397090231.1">
    <property type="nucleotide sequence ID" value="NZ_JBITGY010000015.1"/>
</dbReference>
<dbReference type="EMBL" id="JBITGY010000015">
    <property type="protein sequence ID" value="MFI6504488.1"/>
    <property type="molecule type" value="Genomic_DNA"/>
</dbReference>
<protein>
    <submittedName>
        <fullName evidence="6">Type I polyketide synthase</fullName>
    </submittedName>
</protein>
<dbReference type="InterPro" id="IPR001227">
    <property type="entry name" value="Ac_transferase_dom_sf"/>
</dbReference>
<dbReference type="InterPro" id="IPR020841">
    <property type="entry name" value="PKS_Beta-ketoAc_synthase_dom"/>
</dbReference>
<gene>
    <name evidence="6" type="ORF">ACIBG2_44385</name>
</gene>
<evidence type="ECO:0000313" key="7">
    <source>
        <dbReference type="Proteomes" id="UP001612741"/>
    </source>
</evidence>
<dbReference type="PANTHER" id="PTHR43775:SF37">
    <property type="entry name" value="SI:DKEY-61P9.11"/>
    <property type="match status" value="1"/>
</dbReference>
<dbReference type="Proteomes" id="UP001612741">
    <property type="component" value="Unassembled WGS sequence"/>
</dbReference>
<comment type="caution">
    <text evidence="6">The sequence shown here is derived from an EMBL/GenBank/DDBJ whole genome shotgun (WGS) entry which is preliminary data.</text>
</comment>
<dbReference type="Gene3D" id="3.40.366.10">
    <property type="entry name" value="Malonyl-Coenzyme A Acyl Carrier Protein, domain 2"/>
    <property type="match status" value="1"/>
</dbReference>
<dbReference type="Gene3D" id="3.30.70.3290">
    <property type="match status" value="1"/>
</dbReference>
<dbReference type="PROSITE" id="PS52004">
    <property type="entry name" value="KS3_2"/>
    <property type="match status" value="1"/>
</dbReference>
<dbReference type="PROSITE" id="PS50075">
    <property type="entry name" value="CARRIER"/>
    <property type="match status" value="1"/>
</dbReference>
<dbReference type="Pfam" id="PF02801">
    <property type="entry name" value="Ketoacyl-synt_C"/>
    <property type="match status" value="1"/>
</dbReference>
<dbReference type="InterPro" id="IPR009081">
    <property type="entry name" value="PP-bd_ACP"/>
</dbReference>
<name>A0ABW7Z8I6_9ACTN</name>
<proteinExistence type="predicted"/>
<dbReference type="SUPFAM" id="SSF47336">
    <property type="entry name" value="ACP-like"/>
    <property type="match status" value="1"/>
</dbReference>
<dbReference type="SUPFAM" id="SSF53901">
    <property type="entry name" value="Thiolase-like"/>
    <property type="match status" value="1"/>
</dbReference>
<dbReference type="Pfam" id="PF00550">
    <property type="entry name" value="PP-binding"/>
    <property type="match status" value="1"/>
</dbReference>
<dbReference type="SUPFAM" id="SSF52151">
    <property type="entry name" value="FabD/lysophospholipase-like"/>
    <property type="match status" value="1"/>
</dbReference>
<dbReference type="Pfam" id="PF22621">
    <property type="entry name" value="CurL-like_PKS_C"/>
    <property type="match status" value="1"/>
</dbReference>
<dbReference type="InterPro" id="IPR020806">
    <property type="entry name" value="PKS_PP-bd"/>
</dbReference>
<dbReference type="Gene3D" id="3.40.47.10">
    <property type="match status" value="1"/>
</dbReference>
<keyword evidence="1" id="KW-0596">Phosphopantetheine</keyword>
<sequence>MRDRSLDVAVTGLNARFPGPDAPEKWWAALCAGEVLTSRLTPSELLAMGVPREVFTDPSYVPVRGRIADGERFDAEMFGISPREAELIDPQHRLMLEATWSALEDAGCNPLQDRLRTAVFASASPSQYLARITSRPDLDGEVLERVTVGAGRDFMAGRIAYRLGLRGPALGVLTACSSSLVAVHLAVQALNNGDCDQAVVVAASLGWPQAGYRHVRGGIMSVDGVCRPFDAQATGIVGGSGAVAVVLRPYRDIRGSAPSYGVIVGSAVNNDGSAKAGFNAPSAQGQAAVIRAALRAGDIPAASLGYLETHGTGTHVGDPIEWAAASTVLREAGAPDGGVAVGAVKANIGHLDAAAGLAGLVKALLVLQHGQIPPVANFDRLNPLLGDGPSPLRVPARLEPWAGPSPRRAGVSSFGIGGTNAHVVVEQAPPVQAPAGQSMDGERPQVVVLSAPRPAALDRAAARLVEHLDQTGPALADLAFTLRTGRAVLADRLAVVARSSSQAAQALRDGDRVLRGRAPAGGPRPLVFLLPGQGAQRPGMALPFLEQLPGFAEALRDCLDHFDRALATRVEAALRDPGFPDDELRTTALTQPALFALEYSAARALGELGLRPAAVAGHSLGEVTAACLAGVLELESAAELVAVRARAMQECPPGGMLAVTCDEEQAQALVRDSGGRLEIAASNGTVHHVLSGDTEAVQALEHHLAGRLPARLLNTTHAFHSRLIEPAVQALRDHLAGRRGGPVTVPMVTNLDGGLLEPGDEVPLDLFAAGARATVRFGDGLRAVLRRFPDAVAVEVGPGQALSGMAVAAGIEAVQLAPGGRRQPGEGPATALAALWVHGQPVDLTAYAPAGRLLHLPVSPLQGERHVAPEAALAPQETAGPLPAPPEGAAPGLRPADEVVAGWRELLGHPDPQPDADFVEQGGDSLTVIRLARRLEKVFPVEIELGDLMAARTLGEQISLVERLMAAPDKEDSDD</sequence>
<feature type="domain" description="Carrier" evidence="4">
    <location>
        <begin position="890"/>
        <end position="965"/>
    </location>
</feature>
<dbReference type="SMART" id="SM00823">
    <property type="entry name" value="PKS_PP"/>
    <property type="match status" value="1"/>
</dbReference>
<dbReference type="InterPro" id="IPR016035">
    <property type="entry name" value="Acyl_Trfase/lysoPLipase"/>
</dbReference>
<keyword evidence="7" id="KW-1185">Reference proteome</keyword>
<dbReference type="InterPro" id="IPR016036">
    <property type="entry name" value="Malonyl_transacylase_ACP-bd"/>
</dbReference>
<feature type="domain" description="Ketosynthase family 3 (KS3)" evidence="5">
    <location>
        <begin position="5"/>
        <end position="427"/>
    </location>
</feature>
<dbReference type="CDD" id="cd00833">
    <property type="entry name" value="PKS"/>
    <property type="match status" value="1"/>
</dbReference>
<keyword evidence="2" id="KW-0597">Phosphoprotein</keyword>
<dbReference type="InterPro" id="IPR018201">
    <property type="entry name" value="Ketoacyl_synth_AS"/>
</dbReference>
<evidence type="ECO:0000259" key="5">
    <source>
        <dbReference type="PROSITE" id="PS52004"/>
    </source>
</evidence>
<evidence type="ECO:0000256" key="2">
    <source>
        <dbReference type="ARBA" id="ARBA00022553"/>
    </source>
</evidence>
<dbReference type="InterPro" id="IPR036736">
    <property type="entry name" value="ACP-like_sf"/>
</dbReference>
<dbReference type="PROSITE" id="PS00606">
    <property type="entry name" value="KS3_1"/>
    <property type="match status" value="1"/>
</dbReference>
<reference evidence="6 7" key="1">
    <citation type="submission" date="2024-10" db="EMBL/GenBank/DDBJ databases">
        <title>The Natural Products Discovery Center: Release of the First 8490 Sequenced Strains for Exploring Actinobacteria Biosynthetic Diversity.</title>
        <authorList>
            <person name="Kalkreuter E."/>
            <person name="Kautsar S.A."/>
            <person name="Yang D."/>
            <person name="Bader C.D."/>
            <person name="Teijaro C.N."/>
            <person name="Fluegel L."/>
            <person name="Davis C.M."/>
            <person name="Simpson J.R."/>
            <person name="Lauterbach L."/>
            <person name="Steele A.D."/>
            <person name="Gui C."/>
            <person name="Meng S."/>
            <person name="Li G."/>
            <person name="Viehrig K."/>
            <person name="Ye F."/>
            <person name="Su P."/>
            <person name="Kiefer A.F."/>
            <person name="Nichols A."/>
            <person name="Cepeda A.J."/>
            <person name="Yan W."/>
            <person name="Fan B."/>
            <person name="Jiang Y."/>
            <person name="Adhikari A."/>
            <person name="Zheng C.-J."/>
            <person name="Schuster L."/>
            <person name="Cowan T.M."/>
            <person name="Smanski M.J."/>
            <person name="Chevrette M.G."/>
            <person name="De Carvalho L.P.S."/>
            <person name="Shen B."/>
        </authorList>
    </citation>
    <scope>NUCLEOTIDE SEQUENCE [LARGE SCALE GENOMIC DNA]</scope>
    <source>
        <strain evidence="6 7">NPDC050545</strain>
    </source>
</reference>
<dbReference type="SUPFAM" id="SSF55048">
    <property type="entry name" value="Probable ACP-binding domain of malonyl-CoA ACP transacylase"/>
    <property type="match status" value="1"/>
</dbReference>
<evidence type="ECO:0000256" key="1">
    <source>
        <dbReference type="ARBA" id="ARBA00022450"/>
    </source>
</evidence>
<dbReference type="InterPro" id="IPR014031">
    <property type="entry name" value="Ketoacyl_synth_C"/>
</dbReference>
<dbReference type="InterPro" id="IPR014030">
    <property type="entry name" value="Ketoacyl_synth_N"/>
</dbReference>
<dbReference type="PANTHER" id="PTHR43775">
    <property type="entry name" value="FATTY ACID SYNTHASE"/>
    <property type="match status" value="1"/>
</dbReference>